<reference evidence="1 2" key="1">
    <citation type="submission" date="2017-08" db="EMBL/GenBank/DDBJ databases">
        <title>Substantial Increase in Enzyme Production by Combined Drug-Resistance Mutations in Paenibacillus agaridevorans.</title>
        <authorList>
            <person name="Tanaka Y."/>
            <person name="Funane K."/>
            <person name="Hosaka T."/>
            <person name="Shiwa Y."/>
            <person name="Fujita N."/>
            <person name="Miyazaki T."/>
            <person name="Yoshikawa H."/>
            <person name="Murakami K."/>
            <person name="Kasahara K."/>
            <person name="Inaoka T."/>
            <person name="Hiraga Y."/>
            <person name="Ochi K."/>
        </authorList>
    </citation>
    <scope>NUCLEOTIDE SEQUENCE [LARGE SCALE GENOMIC DNA]</scope>
    <source>
        <strain evidence="1 2">T-3040</strain>
    </source>
</reference>
<name>A0A2R5EVB5_9BACL</name>
<accession>A0A2R5EVB5</accession>
<protein>
    <submittedName>
        <fullName evidence="1">Uncharacterized protein</fullName>
    </submittedName>
</protein>
<sequence>MKNRAQCDAGGGRRHLCMINRAQCEAGGGTEAFVYEKPSTMRRWQGYGRNNV</sequence>
<dbReference type="Proteomes" id="UP000245202">
    <property type="component" value="Unassembled WGS sequence"/>
</dbReference>
<evidence type="ECO:0000313" key="1">
    <source>
        <dbReference type="EMBL" id="GBG10065.1"/>
    </source>
</evidence>
<proteinExistence type="predicted"/>
<evidence type="ECO:0000313" key="2">
    <source>
        <dbReference type="Proteomes" id="UP000245202"/>
    </source>
</evidence>
<organism evidence="1 2">
    <name type="scientific">Paenibacillus agaridevorans</name>
    <dbReference type="NCBI Taxonomy" id="171404"/>
    <lineage>
        <taxon>Bacteria</taxon>
        <taxon>Bacillati</taxon>
        <taxon>Bacillota</taxon>
        <taxon>Bacilli</taxon>
        <taxon>Bacillales</taxon>
        <taxon>Paenibacillaceae</taxon>
        <taxon>Paenibacillus</taxon>
    </lineage>
</organism>
<dbReference type="AlphaFoldDB" id="A0A2R5EVB5"/>
<dbReference type="EMBL" id="BDQX01000289">
    <property type="protein sequence ID" value="GBG10065.1"/>
    <property type="molecule type" value="Genomic_DNA"/>
</dbReference>
<comment type="caution">
    <text evidence="1">The sequence shown here is derived from an EMBL/GenBank/DDBJ whole genome shotgun (WGS) entry which is preliminary data.</text>
</comment>
<keyword evidence="2" id="KW-1185">Reference proteome</keyword>
<gene>
    <name evidence="1" type="ORF">PAT3040_04775</name>
</gene>